<dbReference type="InterPro" id="IPR036683">
    <property type="entry name" value="CO_DH_flav_C_dom_sf"/>
</dbReference>
<evidence type="ECO:0000313" key="5">
    <source>
        <dbReference type="EMBL" id="MBO0903345.1"/>
    </source>
</evidence>
<dbReference type="Pfam" id="PF03450">
    <property type="entry name" value="CO_deh_flav_C"/>
    <property type="match status" value="1"/>
</dbReference>
<evidence type="ECO:0000259" key="4">
    <source>
        <dbReference type="PROSITE" id="PS51387"/>
    </source>
</evidence>
<keyword evidence="1" id="KW-0285">Flavoprotein</keyword>
<evidence type="ECO:0000256" key="2">
    <source>
        <dbReference type="ARBA" id="ARBA00022827"/>
    </source>
</evidence>
<gene>
    <name evidence="5" type="ORF">J1C47_06790</name>
</gene>
<dbReference type="SUPFAM" id="SSF56176">
    <property type="entry name" value="FAD-binding/transporter-associated domain-like"/>
    <property type="match status" value="1"/>
</dbReference>
<feature type="domain" description="FAD-binding PCMH-type" evidence="4">
    <location>
        <begin position="2"/>
        <end position="180"/>
    </location>
</feature>
<dbReference type="Gene3D" id="3.30.465.10">
    <property type="match status" value="1"/>
</dbReference>
<dbReference type="InterPro" id="IPR005107">
    <property type="entry name" value="CO_DH_flav_C"/>
</dbReference>
<proteinExistence type="predicted"/>
<evidence type="ECO:0000256" key="3">
    <source>
        <dbReference type="ARBA" id="ARBA00023002"/>
    </source>
</evidence>
<dbReference type="InterPro" id="IPR051312">
    <property type="entry name" value="Diverse_Substr_Oxidored"/>
</dbReference>
<dbReference type="Proteomes" id="UP000664288">
    <property type="component" value="Unassembled WGS sequence"/>
</dbReference>
<comment type="caution">
    <text evidence="5">The sequence shown here is derived from an EMBL/GenBank/DDBJ whole genome shotgun (WGS) entry which is preliminary data.</text>
</comment>
<sequence length="289" mass="28981">MQGLAPPPVAVPRTLPEALAALSAAGDGAAPLAGGTWIMRAPIRHEAHAPAYVALGRIAELRRIDVADDEVAIGAAVTHAELAKALSPFSDLAALAAAAAGSANPAVRNAATIGGNLCARGFPAADLVPALLCLDAVVEIAEAAAPAGSRRLPVEAFLADPAATGGGRIVTRIVLKRSGLRSVHVRLPLRKAGDYPVAIVSAAIGVGGGGRVESARIAVGSVEAAPRRWTGLEGAINGERLDPARIAALAASLAPEFSGRDGVEAPGWYRVRVLPTLVGRAIAALAAAA</sequence>
<dbReference type="InterPro" id="IPR016169">
    <property type="entry name" value="FAD-bd_PCMH_sub2"/>
</dbReference>
<dbReference type="InterPro" id="IPR016167">
    <property type="entry name" value="FAD-bd_PCMH_sub1"/>
</dbReference>
<dbReference type="EMBL" id="JAFMPY010000005">
    <property type="protein sequence ID" value="MBO0903345.1"/>
    <property type="molecule type" value="Genomic_DNA"/>
</dbReference>
<accession>A0ABS3J0Y3</accession>
<dbReference type="InterPro" id="IPR036318">
    <property type="entry name" value="FAD-bd_PCMH-like_sf"/>
</dbReference>
<evidence type="ECO:0000256" key="1">
    <source>
        <dbReference type="ARBA" id="ARBA00022630"/>
    </source>
</evidence>
<keyword evidence="2" id="KW-0274">FAD</keyword>
<dbReference type="Gene3D" id="3.30.43.10">
    <property type="entry name" value="Uridine Diphospho-n-acetylenolpyruvylglucosamine Reductase, domain 2"/>
    <property type="match status" value="1"/>
</dbReference>
<dbReference type="Gene3D" id="3.30.390.50">
    <property type="entry name" value="CO dehydrogenase flavoprotein, C-terminal domain"/>
    <property type="match status" value="1"/>
</dbReference>
<dbReference type="PANTHER" id="PTHR42659:SF2">
    <property type="entry name" value="XANTHINE DEHYDROGENASE SUBUNIT C-RELATED"/>
    <property type="match status" value="1"/>
</dbReference>
<dbReference type="Pfam" id="PF00941">
    <property type="entry name" value="FAD_binding_5"/>
    <property type="match status" value="1"/>
</dbReference>
<evidence type="ECO:0000313" key="6">
    <source>
        <dbReference type="Proteomes" id="UP000664288"/>
    </source>
</evidence>
<dbReference type="InterPro" id="IPR016166">
    <property type="entry name" value="FAD-bd_PCMH"/>
</dbReference>
<dbReference type="RefSeq" id="WP_207349983.1">
    <property type="nucleotide sequence ID" value="NZ_JAFMPY010000005.1"/>
</dbReference>
<dbReference type="SMART" id="SM01092">
    <property type="entry name" value="CO_deh_flav_C"/>
    <property type="match status" value="1"/>
</dbReference>
<keyword evidence="6" id="KW-1185">Reference proteome</keyword>
<dbReference type="SUPFAM" id="SSF55447">
    <property type="entry name" value="CO dehydrogenase flavoprotein C-terminal domain-like"/>
    <property type="match status" value="1"/>
</dbReference>
<keyword evidence="3" id="KW-0560">Oxidoreductase</keyword>
<dbReference type="PANTHER" id="PTHR42659">
    <property type="entry name" value="XANTHINE DEHYDROGENASE SUBUNIT C-RELATED"/>
    <property type="match status" value="1"/>
</dbReference>
<reference evidence="5 6" key="1">
    <citation type="submission" date="2021-03" db="EMBL/GenBank/DDBJ databases">
        <title>Whole genome sequence of Jiella sp. MQZ13P-4.</title>
        <authorList>
            <person name="Tuo L."/>
        </authorList>
    </citation>
    <scope>NUCLEOTIDE SEQUENCE [LARGE SCALE GENOMIC DNA]</scope>
    <source>
        <strain evidence="5 6">MQZ13P-4</strain>
    </source>
</reference>
<protein>
    <submittedName>
        <fullName evidence="5">FAD binding domain-containing protein</fullName>
    </submittedName>
</protein>
<name>A0ABS3J0Y3_9HYPH</name>
<dbReference type="PROSITE" id="PS51387">
    <property type="entry name" value="FAD_PCMH"/>
    <property type="match status" value="1"/>
</dbReference>
<organism evidence="5 6">
    <name type="scientific">Jiella sonneratiae</name>
    <dbReference type="NCBI Taxonomy" id="2816856"/>
    <lineage>
        <taxon>Bacteria</taxon>
        <taxon>Pseudomonadati</taxon>
        <taxon>Pseudomonadota</taxon>
        <taxon>Alphaproteobacteria</taxon>
        <taxon>Hyphomicrobiales</taxon>
        <taxon>Aurantimonadaceae</taxon>
        <taxon>Jiella</taxon>
    </lineage>
</organism>
<dbReference type="InterPro" id="IPR002346">
    <property type="entry name" value="Mopterin_DH_FAD-bd"/>
</dbReference>